<proteinExistence type="predicted"/>
<dbReference type="RefSeq" id="WP_159543230.1">
    <property type="nucleotide sequence ID" value="NZ_CP047156.1"/>
</dbReference>
<evidence type="ECO:0008006" key="4">
    <source>
        <dbReference type="Google" id="ProtNLM"/>
    </source>
</evidence>
<dbReference type="OrthoDB" id="944647at2"/>
<dbReference type="InParanoid" id="A0A7L4YK12"/>
<feature type="region of interest" description="Disordered" evidence="1">
    <location>
        <begin position="1"/>
        <end position="32"/>
    </location>
</feature>
<gene>
    <name evidence="2" type="ORF">EK0264_04145</name>
</gene>
<sequence length="170" mass="18891">MTEHQQRRDPAPEGDARPPERDRSRPMPRPGVWVADHPGALVGWWHEAHGTTEEVAARIAGRLILDTVDFDGFTVRPDERPETVAAVANGIRQHGLAFAAWAEFHDADPAMLTSFAEHYLGHYDDPASMHGAIQRVREADRQTANETELLFLDAPKGGTYLFAGPEHENP</sequence>
<reference evidence="2 3" key="1">
    <citation type="journal article" date="2018" name="Int. J. Syst. Evol. Microbiol.">
        <title>Epidermidibacterium keratini gen. nov., sp. nov., a member of the family Sporichthyaceae, isolated from keratin epidermis.</title>
        <authorList>
            <person name="Lee D.G."/>
            <person name="Trujillo M.E."/>
            <person name="Kang S."/>
            <person name="Nam J.J."/>
            <person name="Kim Y.J."/>
        </authorList>
    </citation>
    <scope>NUCLEOTIDE SEQUENCE [LARGE SCALE GENOMIC DNA]</scope>
    <source>
        <strain evidence="2 3">EPI-7</strain>
    </source>
</reference>
<evidence type="ECO:0000256" key="1">
    <source>
        <dbReference type="SAM" id="MobiDB-lite"/>
    </source>
</evidence>
<dbReference type="EMBL" id="CP047156">
    <property type="protein sequence ID" value="QHB99555.1"/>
    <property type="molecule type" value="Genomic_DNA"/>
</dbReference>
<accession>A0A7L4YK12</accession>
<evidence type="ECO:0000313" key="2">
    <source>
        <dbReference type="EMBL" id="QHB99555.1"/>
    </source>
</evidence>
<keyword evidence="3" id="KW-1185">Reference proteome</keyword>
<dbReference type="Proteomes" id="UP000463857">
    <property type="component" value="Chromosome"/>
</dbReference>
<dbReference type="AlphaFoldDB" id="A0A7L4YK12"/>
<name>A0A7L4YK12_9ACTN</name>
<protein>
    <recommendedName>
        <fullName evidence="4">Antirestriction protein ArdA</fullName>
    </recommendedName>
</protein>
<feature type="compositionally biased region" description="Basic and acidic residues" evidence="1">
    <location>
        <begin position="1"/>
        <end position="25"/>
    </location>
</feature>
<organism evidence="2 3">
    <name type="scientific">Epidermidibacterium keratini</name>
    <dbReference type="NCBI Taxonomy" id="1891644"/>
    <lineage>
        <taxon>Bacteria</taxon>
        <taxon>Bacillati</taxon>
        <taxon>Actinomycetota</taxon>
        <taxon>Actinomycetes</taxon>
        <taxon>Sporichthyales</taxon>
        <taxon>Sporichthyaceae</taxon>
        <taxon>Epidermidibacterium</taxon>
    </lineage>
</organism>
<dbReference type="KEGG" id="eke:EK0264_04145"/>
<evidence type="ECO:0000313" key="3">
    <source>
        <dbReference type="Proteomes" id="UP000463857"/>
    </source>
</evidence>